<gene>
    <name evidence="2" type="ORF">Plil01_001304500</name>
</gene>
<accession>A0A9W6WWL4</accession>
<dbReference type="AlphaFoldDB" id="A0A9W6WWL4"/>
<sequence length="155" mass="16801">MEKLLTKIGAPSYLPTPAEVLGGVRWLRENPAIAAGVVVGLTSYSVAKYYEYGEDSDESDDDNDENTDRPDNVARATREEIARSVTALHLGLLKIDTTKKDRRHSAADSSASTESSLASSGGLRTRASSIFDKAYHEVRSTRKRCGFPCTAASQC</sequence>
<organism evidence="2 3">
    <name type="scientific">Phytophthora lilii</name>
    <dbReference type="NCBI Taxonomy" id="2077276"/>
    <lineage>
        <taxon>Eukaryota</taxon>
        <taxon>Sar</taxon>
        <taxon>Stramenopiles</taxon>
        <taxon>Oomycota</taxon>
        <taxon>Peronosporomycetes</taxon>
        <taxon>Peronosporales</taxon>
        <taxon>Peronosporaceae</taxon>
        <taxon>Phytophthora</taxon>
    </lineage>
</organism>
<evidence type="ECO:0000256" key="1">
    <source>
        <dbReference type="SAM" id="MobiDB-lite"/>
    </source>
</evidence>
<feature type="region of interest" description="Disordered" evidence="1">
    <location>
        <begin position="99"/>
        <end position="120"/>
    </location>
</feature>
<dbReference type="Proteomes" id="UP001165083">
    <property type="component" value="Unassembled WGS sequence"/>
</dbReference>
<dbReference type="OrthoDB" id="162834at2759"/>
<evidence type="ECO:0000313" key="2">
    <source>
        <dbReference type="EMBL" id="GMF30561.1"/>
    </source>
</evidence>
<feature type="compositionally biased region" description="Basic and acidic residues" evidence="1">
    <location>
        <begin position="66"/>
        <end position="78"/>
    </location>
</feature>
<reference evidence="2" key="1">
    <citation type="submission" date="2023-04" db="EMBL/GenBank/DDBJ databases">
        <title>Phytophthora lilii NBRC 32176.</title>
        <authorList>
            <person name="Ichikawa N."/>
            <person name="Sato H."/>
            <person name="Tonouchi N."/>
        </authorList>
    </citation>
    <scope>NUCLEOTIDE SEQUENCE</scope>
    <source>
        <strain evidence="2">NBRC 32176</strain>
    </source>
</reference>
<keyword evidence="3" id="KW-1185">Reference proteome</keyword>
<dbReference type="EMBL" id="BSXW01000846">
    <property type="protein sequence ID" value="GMF30561.1"/>
    <property type="molecule type" value="Genomic_DNA"/>
</dbReference>
<comment type="caution">
    <text evidence="2">The sequence shown here is derived from an EMBL/GenBank/DDBJ whole genome shotgun (WGS) entry which is preliminary data.</text>
</comment>
<feature type="compositionally biased region" description="Low complexity" evidence="1">
    <location>
        <begin position="107"/>
        <end position="120"/>
    </location>
</feature>
<feature type="compositionally biased region" description="Acidic residues" evidence="1">
    <location>
        <begin position="52"/>
        <end position="65"/>
    </location>
</feature>
<feature type="region of interest" description="Disordered" evidence="1">
    <location>
        <begin position="52"/>
        <end position="78"/>
    </location>
</feature>
<protein>
    <submittedName>
        <fullName evidence="2">Unnamed protein product</fullName>
    </submittedName>
</protein>
<name>A0A9W6WWL4_9STRA</name>
<proteinExistence type="predicted"/>
<evidence type="ECO:0000313" key="3">
    <source>
        <dbReference type="Proteomes" id="UP001165083"/>
    </source>
</evidence>